<dbReference type="CDD" id="cd00037">
    <property type="entry name" value="CLECT"/>
    <property type="match status" value="1"/>
</dbReference>
<gene>
    <name evidence="3" type="ORF">C7M84_006994</name>
</gene>
<feature type="domain" description="C-type lectin" evidence="2">
    <location>
        <begin position="215"/>
        <end position="337"/>
    </location>
</feature>
<evidence type="ECO:0000256" key="1">
    <source>
        <dbReference type="SAM" id="MobiDB-lite"/>
    </source>
</evidence>
<dbReference type="EMBL" id="QCYY01001886">
    <property type="protein sequence ID" value="ROT74502.1"/>
    <property type="molecule type" value="Genomic_DNA"/>
</dbReference>
<feature type="region of interest" description="Disordered" evidence="1">
    <location>
        <begin position="370"/>
        <end position="419"/>
    </location>
</feature>
<name>A0A423TDI9_PENVA</name>
<dbReference type="PANTHER" id="PTHR22803">
    <property type="entry name" value="MANNOSE, PHOSPHOLIPASE, LECTIN RECEPTOR RELATED"/>
    <property type="match status" value="1"/>
</dbReference>
<sequence>MAAPDLPPPPASEAMSRDQPILQSLLQSQPSLGLQGTNTRIGLGTQQVWQSQQLPLVLLNLLASAFPLGLANPAQIASFEQIHPLLTKNLQSITEMNRNLFDALEAMQGRQGETIERCREKKLNIEDGNLARSIGLQLTTSYNFSTAISHSHFLQHPDASLPSTLPRNSSATPHNPQLSHQFLSASVPFTTRPQLFTTSHSPSAAAGCMEPFFAVGGECFLLAQEPKRSWHDARDACEAMGAHLARPDDVRALVEVLRDFPGRYNRVWVGASDEAREGAWTWLSGEPLDASDWRPGQPSNRSTGGEEQDCLSLVTKNRPDSTMDDHSCRMKKAYLCELDLERGTPTQSILESKAEKRIVPQLLALYGRASLPPRHSARGPARAPTPPAHPRETFDARERKRGRTGPPQGFLVHHFHPFK</sequence>
<dbReference type="AlphaFoldDB" id="A0A423TDI9"/>
<dbReference type="InterPro" id="IPR016186">
    <property type="entry name" value="C-type_lectin-like/link_sf"/>
</dbReference>
<evidence type="ECO:0000313" key="3">
    <source>
        <dbReference type="EMBL" id="ROT74502.1"/>
    </source>
</evidence>
<protein>
    <submittedName>
        <fullName evidence="3">C-type lectin</fullName>
    </submittedName>
</protein>
<keyword evidence="3" id="KW-0430">Lectin</keyword>
<dbReference type="SMART" id="SM00034">
    <property type="entry name" value="CLECT"/>
    <property type="match status" value="1"/>
</dbReference>
<accession>A0A423TDI9</accession>
<dbReference type="SUPFAM" id="SSF56436">
    <property type="entry name" value="C-type lectin-like"/>
    <property type="match status" value="1"/>
</dbReference>
<dbReference type="PROSITE" id="PS50041">
    <property type="entry name" value="C_TYPE_LECTIN_2"/>
    <property type="match status" value="1"/>
</dbReference>
<dbReference type="GO" id="GO:0030246">
    <property type="term" value="F:carbohydrate binding"/>
    <property type="evidence" value="ECO:0007669"/>
    <property type="project" value="UniProtKB-KW"/>
</dbReference>
<dbReference type="InterPro" id="IPR050111">
    <property type="entry name" value="C-type_lectin/snaclec_domain"/>
</dbReference>
<feature type="region of interest" description="Disordered" evidence="1">
    <location>
        <begin position="287"/>
        <end position="310"/>
    </location>
</feature>
<reference evidence="3 4" key="1">
    <citation type="submission" date="2018-04" db="EMBL/GenBank/DDBJ databases">
        <authorList>
            <person name="Zhang X."/>
            <person name="Yuan J."/>
            <person name="Li F."/>
            <person name="Xiang J."/>
        </authorList>
    </citation>
    <scope>NUCLEOTIDE SEQUENCE [LARGE SCALE GENOMIC DNA]</scope>
    <source>
        <tissue evidence="3">Muscle</tissue>
    </source>
</reference>
<evidence type="ECO:0000313" key="4">
    <source>
        <dbReference type="Proteomes" id="UP000283509"/>
    </source>
</evidence>
<evidence type="ECO:0000259" key="2">
    <source>
        <dbReference type="PROSITE" id="PS50041"/>
    </source>
</evidence>
<dbReference type="InterPro" id="IPR001304">
    <property type="entry name" value="C-type_lectin-like"/>
</dbReference>
<dbReference type="Proteomes" id="UP000283509">
    <property type="component" value="Unassembled WGS sequence"/>
</dbReference>
<dbReference type="OrthoDB" id="538816at2759"/>
<dbReference type="Gene3D" id="3.10.100.10">
    <property type="entry name" value="Mannose-Binding Protein A, subunit A"/>
    <property type="match status" value="1"/>
</dbReference>
<reference evidence="3 4" key="2">
    <citation type="submission" date="2019-01" db="EMBL/GenBank/DDBJ databases">
        <title>The decoding of complex shrimp genome reveals the adaptation for benthos swimmer, frequently molting mechanism and breeding impact on genome.</title>
        <authorList>
            <person name="Sun Y."/>
            <person name="Gao Y."/>
            <person name="Yu Y."/>
        </authorList>
    </citation>
    <scope>NUCLEOTIDE SEQUENCE [LARGE SCALE GENOMIC DNA]</scope>
    <source>
        <tissue evidence="3">Muscle</tissue>
    </source>
</reference>
<comment type="caution">
    <text evidence="3">The sequence shown here is derived from an EMBL/GenBank/DDBJ whole genome shotgun (WGS) entry which is preliminary data.</text>
</comment>
<proteinExistence type="predicted"/>
<dbReference type="Pfam" id="PF00059">
    <property type="entry name" value="Lectin_C"/>
    <property type="match status" value="1"/>
</dbReference>
<keyword evidence="4" id="KW-1185">Reference proteome</keyword>
<organism evidence="3 4">
    <name type="scientific">Penaeus vannamei</name>
    <name type="common">Whiteleg shrimp</name>
    <name type="synonym">Litopenaeus vannamei</name>
    <dbReference type="NCBI Taxonomy" id="6689"/>
    <lineage>
        <taxon>Eukaryota</taxon>
        <taxon>Metazoa</taxon>
        <taxon>Ecdysozoa</taxon>
        <taxon>Arthropoda</taxon>
        <taxon>Crustacea</taxon>
        <taxon>Multicrustacea</taxon>
        <taxon>Malacostraca</taxon>
        <taxon>Eumalacostraca</taxon>
        <taxon>Eucarida</taxon>
        <taxon>Decapoda</taxon>
        <taxon>Dendrobranchiata</taxon>
        <taxon>Penaeoidea</taxon>
        <taxon>Penaeidae</taxon>
        <taxon>Penaeus</taxon>
    </lineage>
</organism>
<feature type="compositionally biased region" description="Basic and acidic residues" evidence="1">
    <location>
        <begin position="389"/>
        <end position="398"/>
    </location>
</feature>
<dbReference type="InterPro" id="IPR016187">
    <property type="entry name" value="CTDL_fold"/>
</dbReference>